<dbReference type="PANTHER" id="PTHR31490">
    <property type="entry name" value="GLYCOSYL HYDROLASE"/>
    <property type="match status" value="1"/>
</dbReference>
<dbReference type="PRINTS" id="PR00134">
    <property type="entry name" value="GLHYDRLASE10"/>
</dbReference>
<evidence type="ECO:0000256" key="9">
    <source>
        <dbReference type="RuleBase" id="RU361174"/>
    </source>
</evidence>
<keyword evidence="4 10" id="KW-0732">Signal</keyword>
<dbReference type="GO" id="GO:0045493">
    <property type="term" value="P:xylan catabolic process"/>
    <property type="evidence" value="ECO:0007669"/>
    <property type="project" value="UniProtKB-KW"/>
</dbReference>
<keyword evidence="3 12" id="KW-0858">Xylan degradation</keyword>
<dbReference type="InterPro" id="IPR044846">
    <property type="entry name" value="GH10"/>
</dbReference>
<comment type="similarity">
    <text evidence="2 9">Belongs to the glycosyl hydrolase 10 (cellulase F) family.</text>
</comment>
<evidence type="ECO:0000256" key="1">
    <source>
        <dbReference type="ARBA" id="ARBA00000681"/>
    </source>
</evidence>
<evidence type="ECO:0000256" key="2">
    <source>
        <dbReference type="ARBA" id="ARBA00007495"/>
    </source>
</evidence>
<feature type="signal peptide" evidence="10">
    <location>
        <begin position="1"/>
        <end position="21"/>
    </location>
</feature>
<dbReference type="PROSITE" id="PS51760">
    <property type="entry name" value="GH10_2"/>
    <property type="match status" value="1"/>
</dbReference>
<evidence type="ECO:0000313" key="13">
    <source>
        <dbReference type="Proteomes" id="UP000317977"/>
    </source>
</evidence>
<organism evidence="12 13">
    <name type="scientific">Rubripirellula reticaptiva</name>
    <dbReference type="NCBI Taxonomy" id="2528013"/>
    <lineage>
        <taxon>Bacteria</taxon>
        <taxon>Pseudomonadati</taxon>
        <taxon>Planctomycetota</taxon>
        <taxon>Planctomycetia</taxon>
        <taxon>Pirellulales</taxon>
        <taxon>Pirellulaceae</taxon>
        <taxon>Rubripirellula</taxon>
    </lineage>
</organism>
<name>A0A5C6F245_9BACT</name>
<dbReference type="GO" id="GO:0031176">
    <property type="term" value="F:endo-1,4-beta-xylanase activity"/>
    <property type="evidence" value="ECO:0007669"/>
    <property type="project" value="UniProtKB-EC"/>
</dbReference>
<dbReference type="SUPFAM" id="SSF51445">
    <property type="entry name" value="(Trans)glycosidases"/>
    <property type="match status" value="1"/>
</dbReference>
<feature type="chain" id="PRO_5023103592" description="Beta-xylanase" evidence="10">
    <location>
        <begin position="22"/>
        <end position="594"/>
    </location>
</feature>
<keyword evidence="8 9" id="KW-0624">Polysaccharide degradation</keyword>
<dbReference type="RefSeq" id="WP_146533525.1">
    <property type="nucleotide sequence ID" value="NZ_SJPX01000002.1"/>
</dbReference>
<comment type="caution">
    <text evidence="12">The sequence shown here is derived from an EMBL/GenBank/DDBJ whole genome shotgun (WGS) entry which is preliminary data.</text>
</comment>
<dbReference type="EMBL" id="SJPX01000002">
    <property type="protein sequence ID" value="TWU55312.1"/>
    <property type="molecule type" value="Genomic_DNA"/>
</dbReference>
<keyword evidence="7 9" id="KW-0326">Glycosidase</keyword>
<keyword evidence="13" id="KW-1185">Reference proteome</keyword>
<reference evidence="12 13" key="1">
    <citation type="submission" date="2019-02" db="EMBL/GenBank/DDBJ databases">
        <title>Deep-cultivation of Planctomycetes and their phenomic and genomic characterization uncovers novel biology.</title>
        <authorList>
            <person name="Wiegand S."/>
            <person name="Jogler M."/>
            <person name="Boedeker C."/>
            <person name="Pinto D."/>
            <person name="Vollmers J."/>
            <person name="Rivas-Marin E."/>
            <person name="Kohn T."/>
            <person name="Peeters S.H."/>
            <person name="Heuer A."/>
            <person name="Rast P."/>
            <person name="Oberbeckmann S."/>
            <person name="Bunk B."/>
            <person name="Jeske O."/>
            <person name="Meyerdierks A."/>
            <person name="Storesund J.E."/>
            <person name="Kallscheuer N."/>
            <person name="Luecker S."/>
            <person name="Lage O.M."/>
            <person name="Pohl T."/>
            <person name="Merkel B.J."/>
            <person name="Hornburger P."/>
            <person name="Mueller R.-W."/>
            <person name="Bruemmer F."/>
            <person name="Labrenz M."/>
            <person name="Spormann A.M."/>
            <person name="Op Den Camp H."/>
            <person name="Overmann J."/>
            <person name="Amann R."/>
            <person name="Jetten M.S.M."/>
            <person name="Mascher T."/>
            <person name="Medema M.H."/>
            <person name="Devos D.P."/>
            <person name="Kaster A.-K."/>
            <person name="Ovreas L."/>
            <person name="Rohde M."/>
            <person name="Galperin M.Y."/>
            <person name="Jogler C."/>
        </authorList>
    </citation>
    <scope>NUCLEOTIDE SEQUENCE [LARGE SCALE GENOMIC DNA]</scope>
    <source>
        <strain evidence="12 13">Poly59</strain>
    </source>
</reference>
<evidence type="ECO:0000256" key="10">
    <source>
        <dbReference type="SAM" id="SignalP"/>
    </source>
</evidence>
<evidence type="ECO:0000256" key="5">
    <source>
        <dbReference type="ARBA" id="ARBA00022801"/>
    </source>
</evidence>
<dbReference type="InterPro" id="IPR017853">
    <property type="entry name" value="GH"/>
</dbReference>
<dbReference type="InterPro" id="IPR008979">
    <property type="entry name" value="Galactose-bd-like_sf"/>
</dbReference>
<keyword evidence="5 9" id="KW-0378">Hydrolase</keyword>
<dbReference type="AlphaFoldDB" id="A0A5C6F245"/>
<comment type="catalytic activity">
    <reaction evidence="1 9">
        <text>Endohydrolysis of (1-&gt;4)-beta-D-xylosidic linkages in xylans.</text>
        <dbReference type="EC" id="3.2.1.8"/>
    </reaction>
</comment>
<feature type="domain" description="GH10" evidence="11">
    <location>
        <begin position="257"/>
        <end position="542"/>
    </location>
</feature>
<evidence type="ECO:0000256" key="6">
    <source>
        <dbReference type="ARBA" id="ARBA00023277"/>
    </source>
</evidence>
<accession>A0A5C6F245</accession>
<gene>
    <name evidence="12" type="primary">xynZ_2</name>
    <name evidence="12" type="ORF">Poly59_16090</name>
</gene>
<proteinExistence type="inferred from homology"/>
<evidence type="ECO:0000256" key="4">
    <source>
        <dbReference type="ARBA" id="ARBA00022729"/>
    </source>
</evidence>
<dbReference type="Gene3D" id="3.20.20.80">
    <property type="entry name" value="Glycosidases"/>
    <property type="match status" value="1"/>
</dbReference>
<evidence type="ECO:0000256" key="7">
    <source>
        <dbReference type="ARBA" id="ARBA00023295"/>
    </source>
</evidence>
<protein>
    <recommendedName>
        <fullName evidence="9">Beta-xylanase</fullName>
        <ecNumber evidence="9">3.2.1.8</ecNumber>
    </recommendedName>
</protein>
<evidence type="ECO:0000313" key="12">
    <source>
        <dbReference type="EMBL" id="TWU55312.1"/>
    </source>
</evidence>
<dbReference type="SMART" id="SM00633">
    <property type="entry name" value="Glyco_10"/>
    <property type="match status" value="1"/>
</dbReference>
<dbReference type="Pfam" id="PF00331">
    <property type="entry name" value="Glyco_hydro_10"/>
    <property type="match status" value="1"/>
</dbReference>
<evidence type="ECO:0000256" key="8">
    <source>
        <dbReference type="ARBA" id="ARBA00023326"/>
    </source>
</evidence>
<sequence precursor="true">MLRLPLALIAVLFVVATTTIADDLPAGGKPLIATGPASLHALNVRLGDGKLGTYEISKTGHTEFQQSLNIALTEQPGNTWDAAAGLPITSSVAKDDVLLVGFWMRGKPTSEVGGAVAEFVFERFSEPYTKSVQYLAETPADGSWQQYWVRFRSVEDYDAGQAGINFQLGYQPETLEIGGLQAWNFGKDIDVNTLPNTELTYAGRSLDASWRADAAKRIDELRKRDVSLAIRDRDGNPRPGAKVSVKLERHLFGFGSAVSAPMLTGNGEDNDRYRNTFKQYFNVGTIENGLKWKSWDNQWISHRETIDALRWMNEAQIPARGHVMVWPGIRYLPEWVPTIYDRPDVLSKVIDSHIREMGFATSGMVRDWDVLNEVFDNRDLTDILGDEAMVNWFKVAKDVAPDAELYYNDYAGLVRGGFPTAHKEHFVKTVRYLTTNNAPIDGIGIQGHFGALLTPPERMLAELDRYHELGLKVLITEYDVEVPGKELQSDFTRDFLTTCFSHPAVEGVVTWGFWAGAHWKPEAALFAKDWTPTAMGQQWIHMTQNEWTTQQELVADVGGKINFRGFLGQYVITVDGEASRINVTRDGEVIVQAP</sequence>
<dbReference type="PANTHER" id="PTHR31490:SF88">
    <property type="entry name" value="BETA-XYLANASE"/>
    <property type="match status" value="1"/>
</dbReference>
<keyword evidence="6 9" id="KW-0119">Carbohydrate metabolism</keyword>
<dbReference type="EC" id="3.2.1.8" evidence="9"/>
<dbReference type="SUPFAM" id="SSF49785">
    <property type="entry name" value="Galactose-binding domain-like"/>
    <property type="match status" value="1"/>
</dbReference>
<dbReference type="InterPro" id="IPR001000">
    <property type="entry name" value="GH10_dom"/>
</dbReference>
<evidence type="ECO:0000256" key="3">
    <source>
        <dbReference type="ARBA" id="ARBA00022651"/>
    </source>
</evidence>
<dbReference type="Proteomes" id="UP000317977">
    <property type="component" value="Unassembled WGS sequence"/>
</dbReference>
<dbReference type="OrthoDB" id="9809277at2"/>
<evidence type="ECO:0000259" key="11">
    <source>
        <dbReference type="PROSITE" id="PS51760"/>
    </source>
</evidence>